<evidence type="ECO:0000256" key="1">
    <source>
        <dbReference type="PROSITE-ProRule" id="PRU00325"/>
    </source>
</evidence>
<dbReference type="InterPro" id="IPR036388">
    <property type="entry name" value="WH-like_DNA-bd_sf"/>
</dbReference>
<reference evidence="4 5" key="1">
    <citation type="submission" date="2020-06" db="EMBL/GenBank/DDBJ databases">
        <title>High-quality draft genome of sulfate reducer Desulfobacter latus type strain AcrS2 isolated from marine sediment.</title>
        <authorList>
            <person name="Hoppe M."/>
            <person name="Larsen C.K."/>
            <person name="Marshall I.P.G."/>
            <person name="Schramm A."/>
            <person name="Marietou A.G."/>
        </authorList>
    </citation>
    <scope>NUCLEOTIDE SEQUENCE [LARGE SCALE GENOMIC DNA]</scope>
    <source>
        <strain evidence="4 5">AcRS2</strain>
    </source>
</reference>
<proteinExistence type="predicted"/>
<evidence type="ECO:0000313" key="4">
    <source>
        <dbReference type="EMBL" id="NWH05070.1"/>
    </source>
</evidence>
<dbReference type="PANTHER" id="PTHR38133:SF1">
    <property type="entry name" value="SLR1429 PROTEIN"/>
    <property type="match status" value="1"/>
</dbReference>
<sequence length="356" mass="39785">MSGYGYPKYVSVAAKRAKAEKKLKALRKKDPNIQPIIIEGKSLAKTWWGKAWNQNLEQYADYANRIGRGRSYVRHMAVLDLKIHPGKVTGLVSGSGSRPYKVTIEIDPIPKTHWEKIKTRCKGNMDSLKKLMTGKFPKDLETVFTEKGKGLFPSPKEIHLDCSCPDWAVMCKHVAAVLYGVGARLDQNPSLFFVLRKADVNDLISETVRESKKELLSRSKKKSSRIIEDDDGLSQLFGIDLGDEDQLDSSGGKKLPPALKQPARKPGRKKKTTPETTAATGPPPKNVSGKSSRKITDAAGIETLFKRRTKTPTSVAEVIEKSDMDPQKVRNTLFRLVNQGKLERVSRGIYRWVRNG</sequence>
<evidence type="ECO:0000256" key="2">
    <source>
        <dbReference type="SAM" id="MobiDB-lite"/>
    </source>
</evidence>
<dbReference type="Gene3D" id="1.10.10.10">
    <property type="entry name" value="Winged helix-like DNA-binding domain superfamily/Winged helix DNA-binding domain"/>
    <property type="match status" value="1"/>
</dbReference>
<keyword evidence="1" id="KW-0863">Zinc-finger</keyword>
<dbReference type="EMBL" id="JACADJ010000024">
    <property type="protein sequence ID" value="NWH05070.1"/>
    <property type="molecule type" value="Genomic_DNA"/>
</dbReference>
<keyword evidence="1" id="KW-0862">Zinc</keyword>
<accession>A0A850SY48</accession>
<evidence type="ECO:0000313" key="5">
    <source>
        <dbReference type="Proteomes" id="UP000553343"/>
    </source>
</evidence>
<feature type="compositionally biased region" description="Basic residues" evidence="2">
    <location>
        <begin position="262"/>
        <end position="271"/>
    </location>
</feature>
<organism evidence="4 5">
    <name type="scientific">Desulfobacter latus</name>
    <dbReference type="NCBI Taxonomy" id="2292"/>
    <lineage>
        <taxon>Bacteria</taxon>
        <taxon>Pseudomonadati</taxon>
        <taxon>Thermodesulfobacteriota</taxon>
        <taxon>Desulfobacteria</taxon>
        <taxon>Desulfobacterales</taxon>
        <taxon>Desulfobacteraceae</taxon>
        <taxon>Desulfobacter</taxon>
    </lineage>
</organism>
<dbReference type="Proteomes" id="UP000553343">
    <property type="component" value="Unassembled WGS sequence"/>
</dbReference>
<dbReference type="PROSITE" id="PS50966">
    <property type="entry name" value="ZF_SWIM"/>
    <property type="match status" value="1"/>
</dbReference>
<name>A0A850SY48_9BACT</name>
<dbReference type="Pfam" id="PF04434">
    <property type="entry name" value="SWIM"/>
    <property type="match status" value="1"/>
</dbReference>
<keyword evidence="5" id="KW-1185">Reference proteome</keyword>
<feature type="region of interest" description="Disordered" evidence="2">
    <location>
        <begin position="245"/>
        <end position="294"/>
    </location>
</feature>
<feature type="domain" description="SWIM-type" evidence="3">
    <location>
        <begin position="152"/>
        <end position="182"/>
    </location>
</feature>
<gene>
    <name evidence="4" type="ORF">HXW94_08755</name>
</gene>
<dbReference type="PANTHER" id="PTHR38133">
    <property type="entry name" value="SLR1429 PROTEIN"/>
    <property type="match status" value="1"/>
</dbReference>
<dbReference type="AlphaFoldDB" id="A0A850SY48"/>
<keyword evidence="1" id="KW-0479">Metal-binding</keyword>
<dbReference type="RefSeq" id="WP_178366528.1">
    <property type="nucleotide sequence ID" value="NZ_JACADJ010000024.1"/>
</dbReference>
<comment type="caution">
    <text evidence="4">The sequence shown here is derived from an EMBL/GenBank/DDBJ whole genome shotgun (WGS) entry which is preliminary data.</text>
</comment>
<dbReference type="GO" id="GO:0008270">
    <property type="term" value="F:zinc ion binding"/>
    <property type="evidence" value="ECO:0007669"/>
    <property type="project" value="UniProtKB-KW"/>
</dbReference>
<evidence type="ECO:0000259" key="3">
    <source>
        <dbReference type="PROSITE" id="PS50966"/>
    </source>
</evidence>
<protein>
    <submittedName>
        <fullName evidence="4">SWIM zinc finger family protein</fullName>
    </submittedName>
</protein>
<dbReference type="InterPro" id="IPR007527">
    <property type="entry name" value="Znf_SWIM"/>
</dbReference>